<reference evidence="1" key="1">
    <citation type="submission" date="2014-11" db="EMBL/GenBank/DDBJ databases">
        <authorList>
            <person name="Amaro Gonzalez C."/>
        </authorList>
    </citation>
    <scope>NUCLEOTIDE SEQUENCE</scope>
</reference>
<sequence length="64" mass="7540">MHFSASALRGKPTKRMEVMHFNGETAHSKMLANNHDHNEDNIKNDKSVMWIMFEDHLLLQIFFP</sequence>
<organism evidence="1">
    <name type="scientific">Anguilla anguilla</name>
    <name type="common">European freshwater eel</name>
    <name type="synonym">Muraena anguilla</name>
    <dbReference type="NCBI Taxonomy" id="7936"/>
    <lineage>
        <taxon>Eukaryota</taxon>
        <taxon>Metazoa</taxon>
        <taxon>Chordata</taxon>
        <taxon>Craniata</taxon>
        <taxon>Vertebrata</taxon>
        <taxon>Euteleostomi</taxon>
        <taxon>Actinopterygii</taxon>
        <taxon>Neopterygii</taxon>
        <taxon>Teleostei</taxon>
        <taxon>Anguilliformes</taxon>
        <taxon>Anguillidae</taxon>
        <taxon>Anguilla</taxon>
    </lineage>
</organism>
<reference evidence="1" key="2">
    <citation type="journal article" date="2015" name="Fish Shellfish Immunol.">
        <title>Early steps in the European eel (Anguilla anguilla)-Vibrio vulnificus interaction in the gills: Role of the RtxA13 toxin.</title>
        <authorList>
            <person name="Callol A."/>
            <person name="Pajuelo D."/>
            <person name="Ebbesson L."/>
            <person name="Teles M."/>
            <person name="MacKenzie S."/>
            <person name="Amaro C."/>
        </authorList>
    </citation>
    <scope>NUCLEOTIDE SEQUENCE</scope>
</reference>
<name>A0A0E9VCL4_ANGAN</name>
<proteinExistence type="predicted"/>
<dbReference type="AlphaFoldDB" id="A0A0E9VCL4"/>
<evidence type="ECO:0000313" key="1">
    <source>
        <dbReference type="EMBL" id="JAH75849.1"/>
    </source>
</evidence>
<dbReference type="EMBL" id="GBXM01032728">
    <property type="protein sequence ID" value="JAH75849.1"/>
    <property type="molecule type" value="Transcribed_RNA"/>
</dbReference>
<protein>
    <submittedName>
        <fullName evidence="1">Uncharacterized protein</fullName>
    </submittedName>
</protein>
<accession>A0A0E9VCL4</accession>